<reference evidence="2 3" key="1">
    <citation type="submission" date="2018-08" db="EMBL/GenBank/DDBJ databases">
        <title>Actinomadura jelena sp. nov., a novel Actinomycete isolated from soil in Chad.</title>
        <authorList>
            <person name="Shi L."/>
        </authorList>
    </citation>
    <scope>NUCLEOTIDE SEQUENCE [LARGE SCALE GENOMIC DNA]</scope>
    <source>
        <strain evidence="2 3">NEAU-G17</strain>
    </source>
</reference>
<name>A0A372JHH4_9ACTN</name>
<dbReference type="EMBL" id="QURH01000337">
    <property type="protein sequence ID" value="RFU39472.1"/>
    <property type="molecule type" value="Genomic_DNA"/>
</dbReference>
<proteinExistence type="predicted"/>
<evidence type="ECO:0000313" key="3">
    <source>
        <dbReference type="Proteomes" id="UP000261811"/>
    </source>
</evidence>
<accession>A0A372JHH4</accession>
<protein>
    <submittedName>
        <fullName evidence="2">Uncharacterized protein</fullName>
    </submittedName>
</protein>
<evidence type="ECO:0000256" key="1">
    <source>
        <dbReference type="SAM" id="MobiDB-lite"/>
    </source>
</evidence>
<feature type="region of interest" description="Disordered" evidence="1">
    <location>
        <begin position="108"/>
        <end position="130"/>
    </location>
</feature>
<dbReference type="Proteomes" id="UP000261811">
    <property type="component" value="Unassembled WGS sequence"/>
</dbReference>
<keyword evidence="3" id="KW-1185">Reference proteome</keyword>
<evidence type="ECO:0000313" key="2">
    <source>
        <dbReference type="EMBL" id="RFU39472.1"/>
    </source>
</evidence>
<gene>
    <name evidence="2" type="ORF">DZF91_22205</name>
</gene>
<organism evidence="2 3">
    <name type="scientific">Actinomadura logoneensis</name>
    <dbReference type="NCBI Taxonomy" id="2293572"/>
    <lineage>
        <taxon>Bacteria</taxon>
        <taxon>Bacillati</taxon>
        <taxon>Actinomycetota</taxon>
        <taxon>Actinomycetes</taxon>
        <taxon>Streptosporangiales</taxon>
        <taxon>Thermomonosporaceae</taxon>
        <taxon>Actinomadura</taxon>
    </lineage>
</organism>
<sequence length="152" mass="15471">MRAAAGSKRILYRTARVDITAFESSASAQSSYDSSWRAAVSLSGSTSAIGGGKLAGDASAPVNGLGDQAFYYHRTSSSVLGGSGESGEKVRVKNLIVTVAYTGFNAPADELGTPAETGRTPLSTATGRPGADALAHDAVNALTACTTCRHRS</sequence>
<comment type="caution">
    <text evidence="2">The sequence shown here is derived from an EMBL/GenBank/DDBJ whole genome shotgun (WGS) entry which is preliminary data.</text>
</comment>
<dbReference type="AlphaFoldDB" id="A0A372JHH4"/>